<name>A0A813AL98_9DINO</name>
<evidence type="ECO:0000256" key="1">
    <source>
        <dbReference type="SAM" id="SignalP"/>
    </source>
</evidence>
<dbReference type="OrthoDB" id="443353at2759"/>
<feature type="chain" id="PRO_5032757968" evidence="1">
    <location>
        <begin position="19"/>
        <end position="76"/>
    </location>
</feature>
<gene>
    <name evidence="2" type="ORF">SNEC2469_LOCUS28247</name>
</gene>
<proteinExistence type="predicted"/>
<evidence type="ECO:0000313" key="3">
    <source>
        <dbReference type="Proteomes" id="UP000601435"/>
    </source>
</evidence>
<dbReference type="AlphaFoldDB" id="A0A813AL98"/>
<keyword evidence="1" id="KW-0732">Signal</keyword>
<evidence type="ECO:0000313" key="2">
    <source>
        <dbReference type="EMBL" id="CAE7872357.1"/>
    </source>
</evidence>
<keyword evidence="3" id="KW-1185">Reference proteome</keyword>
<dbReference type="EMBL" id="CAJNJA010060986">
    <property type="protein sequence ID" value="CAE7872357.1"/>
    <property type="molecule type" value="Genomic_DNA"/>
</dbReference>
<organism evidence="2 3">
    <name type="scientific">Symbiodinium necroappetens</name>
    <dbReference type="NCBI Taxonomy" id="1628268"/>
    <lineage>
        <taxon>Eukaryota</taxon>
        <taxon>Sar</taxon>
        <taxon>Alveolata</taxon>
        <taxon>Dinophyceae</taxon>
        <taxon>Suessiales</taxon>
        <taxon>Symbiodiniaceae</taxon>
        <taxon>Symbiodinium</taxon>
    </lineage>
</organism>
<reference evidence="2" key="1">
    <citation type="submission" date="2021-02" db="EMBL/GenBank/DDBJ databases">
        <authorList>
            <person name="Dougan E. K."/>
            <person name="Rhodes N."/>
            <person name="Thang M."/>
            <person name="Chan C."/>
        </authorList>
    </citation>
    <scope>NUCLEOTIDE SEQUENCE</scope>
</reference>
<protein>
    <submittedName>
        <fullName evidence="2">Uncharacterized protein</fullName>
    </submittedName>
</protein>
<feature type="signal peptide" evidence="1">
    <location>
        <begin position="1"/>
        <end position="18"/>
    </location>
</feature>
<accession>A0A813AL98</accession>
<dbReference type="Proteomes" id="UP000601435">
    <property type="component" value="Unassembled WGS sequence"/>
</dbReference>
<comment type="caution">
    <text evidence="2">The sequence shown here is derived from an EMBL/GenBank/DDBJ whole genome shotgun (WGS) entry which is preliminary data.</text>
</comment>
<sequence>MARLLVLAIAQLVVVCVAGSGHSWEPVDEDIDIMALIDDEPEGIAMIQRDARLTAAAAAGCSGDDNCPEAGMRDSV</sequence>